<gene>
    <name evidence="2" type="ORF">ADEAN_000291300</name>
</gene>
<dbReference type="OrthoDB" id="273359at2759"/>
<feature type="transmembrane region" description="Helical" evidence="1">
    <location>
        <begin position="192"/>
        <end position="210"/>
    </location>
</feature>
<dbReference type="AlphaFoldDB" id="A0A7G2C6K6"/>
<sequence length="377" mass="41801">MSEKEKPKNILEPQPLAEQRKELLGKYSKDRSKKNAGLLRSMIRNGRSCVSDLLHAGVSRKQTFRAYYLTGCIVCVVLWVNSYPSTDWCVVSASQAVQSKLYHQYGKQVAWGDVPDGVEGVVRYAKRLGLSTGETQASAELYQQEMTACHTFARPIGRLGYAGVALFLLHCLIRLLECFLVHRFRPSEEDRVSLLAAVAGITFYVVASFLCFSPPLHAPIIGLQERVFREYGLVRPPGAAEPIPTFTNVLYNVTQKTVFRQNPLYLSLVQPILSGKSASEPIPSAGSLFPPCDDWKYCRGRSLRTADYGYSNEVPQGSLQPTQGVEAEGERCALSKRNGVPRDASHQWSPNRRRGSYLAGYGQSVWKGEGGDDLCAV</sequence>
<evidence type="ECO:0000256" key="1">
    <source>
        <dbReference type="SAM" id="Phobius"/>
    </source>
</evidence>
<protein>
    <submittedName>
        <fullName evidence="2">Uncharacterized protein</fullName>
    </submittedName>
</protein>
<reference evidence="2 3" key="1">
    <citation type="submission" date="2020-08" db="EMBL/GenBank/DDBJ databases">
        <authorList>
            <person name="Newling K."/>
            <person name="Davey J."/>
            <person name="Forrester S."/>
        </authorList>
    </citation>
    <scope>NUCLEOTIDE SEQUENCE [LARGE SCALE GENOMIC DNA]</scope>
    <source>
        <strain evidence="3">Crithidia deanei Carvalho (ATCC PRA-265)</strain>
    </source>
</reference>
<dbReference type="Proteomes" id="UP000515908">
    <property type="component" value="Chromosome 05"/>
</dbReference>
<keyword evidence="1" id="KW-0472">Membrane</keyword>
<evidence type="ECO:0000313" key="3">
    <source>
        <dbReference type="Proteomes" id="UP000515908"/>
    </source>
</evidence>
<evidence type="ECO:0000313" key="2">
    <source>
        <dbReference type="EMBL" id="CAD2215458.1"/>
    </source>
</evidence>
<accession>A0A7G2C6K6</accession>
<dbReference type="EMBL" id="LR877149">
    <property type="protein sequence ID" value="CAD2215458.1"/>
    <property type="molecule type" value="Genomic_DNA"/>
</dbReference>
<keyword evidence="1" id="KW-0812">Transmembrane</keyword>
<organism evidence="2 3">
    <name type="scientific">Angomonas deanei</name>
    <dbReference type="NCBI Taxonomy" id="59799"/>
    <lineage>
        <taxon>Eukaryota</taxon>
        <taxon>Discoba</taxon>
        <taxon>Euglenozoa</taxon>
        <taxon>Kinetoplastea</taxon>
        <taxon>Metakinetoplastina</taxon>
        <taxon>Trypanosomatida</taxon>
        <taxon>Trypanosomatidae</taxon>
        <taxon>Strigomonadinae</taxon>
        <taxon>Angomonas</taxon>
    </lineage>
</organism>
<name>A0A7G2C6K6_9TRYP</name>
<keyword evidence="3" id="KW-1185">Reference proteome</keyword>
<feature type="transmembrane region" description="Helical" evidence="1">
    <location>
        <begin position="160"/>
        <end position="180"/>
    </location>
</feature>
<dbReference type="VEuPathDB" id="TriTrypDB:ADEAN_000291300"/>
<feature type="transmembrane region" description="Helical" evidence="1">
    <location>
        <begin position="66"/>
        <end position="84"/>
    </location>
</feature>
<keyword evidence="1" id="KW-1133">Transmembrane helix</keyword>
<proteinExistence type="predicted"/>